<organism evidence="9 10">
    <name type="scientific">Ranatra chinensis</name>
    <dbReference type="NCBI Taxonomy" id="642074"/>
    <lineage>
        <taxon>Eukaryota</taxon>
        <taxon>Metazoa</taxon>
        <taxon>Ecdysozoa</taxon>
        <taxon>Arthropoda</taxon>
        <taxon>Hexapoda</taxon>
        <taxon>Insecta</taxon>
        <taxon>Pterygota</taxon>
        <taxon>Neoptera</taxon>
        <taxon>Paraneoptera</taxon>
        <taxon>Hemiptera</taxon>
        <taxon>Heteroptera</taxon>
        <taxon>Panheteroptera</taxon>
        <taxon>Nepomorpha</taxon>
        <taxon>Nepidae</taxon>
        <taxon>Ranatrinae</taxon>
        <taxon>Ranatra</taxon>
    </lineage>
</organism>
<evidence type="ECO:0000256" key="1">
    <source>
        <dbReference type="ARBA" id="ARBA00004123"/>
    </source>
</evidence>
<evidence type="ECO:0000256" key="2">
    <source>
        <dbReference type="ARBA" id="ARBA00022723"/>
    </source>
</evidence>
<evidence type="ECO:0000313" key="10">
    <source>
        <dbReference type="Proteomes" id="UP001558652"/>
    </source>
</evidence>
<keyword evidence="3" id="KW-0677">Repeat</keyword>
<evidence type="ECO:0000256" key="4">
    <source>
        <dbReference type="ARBA" id="ARBA00022771"/>
    </source>
</evidence>
<name>A0ABD0YFL8_9HEMI</name>
<accession>A0ABD0YFL8</accession>
<evidence type="ECO:0000259" key="8">
    <source>
        <dbReference type="PROSITE" id="PS50157"/>
    </source>
</evidence>
<proteinExistence type="predicted"/>
<dbReference type="Gene3D" id="3.30.160.60">
    <property type="entry name" value="Classic Zinc Finger"/>
    <property type="match status" value="1"/>
</dbReference>
<dbReference type="GO" id="GO:0005634">
    <property type="term" value="C:nucleus"/>
    <property type="evidence" value="ECO:0007669"/>
    <property type="project" value="UniProtKB-SubCell"/>
</dbReference>
<dbReference type="InterPro" id="IPR013087">
    <property type="entry name" value="Znf_C2H2_type"/>
</dbReference>
<comment type="subcellular location">
    <subcellularLocation>
        <location evidence="1">Nucleus</location>
    </subcellularLocation>
</comment>
<dbReference type="Proteomes" id="UP001558652">
    <property type="component" value="Unassembled WGS sequence"/>
</dbReference>
<protein>
    <recommendedName>
        <fullName evidence="8">C2H2-type domain-containing protein</fullName>
    </recommendedName>
</protein>
<evidence type="ECO:0000313" key="9">
    <source>
        <dbReference type="EMBL" id="KAL1129439.1"/>
    </source>
</evidence>
<evidence type="ECO:0000256" key="3">
    <source>
        <dbReference type="ARBA" id="ARBA00022737"/>
    </source>
</evidence>
<feature type="domain" description="C2H2-type" evidence="8">
    <location>
        <begin position="62"/>
        <end position="89"/>
    </location>
</feature>
<dbReference type="GO" id="GO:0008270">
    <property type="term" value="F:zinc ion binding"/>
    <property type="evidence" value="ECO:0007669"/>
    <property type="project" value="UniProtKB-KW"/>
</dbReference>
<dbReference type="PANTHER" id="PTHR24406">
    <property type="entry name" value="TRANSCRIPTIONAL REPRESSOR CTCFL-RELATED"/>
    <property type="match status" value="1"/>
</dbReference>
<dbReference type="Pfam" id="PF00096">
    <property type="entry name" value="zf-C2H2"/>
    <property type="match status" value="2"/>
</dbReference>
<keyword evidence="6" id="KW-0539">Nucleus</keyword>
<gene>
    <name evidence="9" type="ORF">AAG570_013965</name>
</gene>
<dbReference type="InterPro" id="IPR036236">
    <property type="entry name" value="Znf_C2H2_sf"/>
</dbReference>
<dbReference type="PROSITE" id="PS50157">
    <property type="entry name" value="ZINC_FINGER_C2H2_2"/>
    <property type="match status" value="1"/>
</dbReference>
<comment type="caution">
    <text evidence="9">The sequence shown here is derived from an EMBL/GenBank/DDBJ whole genome shotgun (WGS) entry which is preliminary data.</text>
</comment>
<dbReference type="EMBL" id="JBFDAA010000009">
    <property type="protein sequence ID" value="KAL1129439.1"/>
    <property type="molecule type" value="Genomic_DNA"/>
</dbReference>
<keyword evidence="2" id="KW-0479">Metal-binding</keyword>
<evidence type="ECO:0000256" key="5">
    <source>
        <dbReference type="ARBA" id="ARBA00022833"/>
    </source>
</evidence>
<keyword evidence="5" id="KW-0862">Zinc</keyword>
<evidence type="ECO:0000256" key="6">
    <source>
        <dbReference type="ARBA" id="ARBA00023242"/>
    </source>
</evidence>
<sequence>MSGTVATIGGERTAVLVAGLRQHLKYECGKEPPVPVLHKAKRRSTLAEHIKRDICVAASQRFVCLQCGRTYSYSQGLHRHLRYECGKEPQFQCPHCPHRSKQKESLNKHINEVHNPNPIFYFCNICPYKAKRRSIVKQHLVMVHRTLPHPAQLALPHSL</sequence>
<dbReference type="InterPro" id="IPR050888">
    <property type="entry name" value="ZnF_C2H2-type_TF"/>
</dbReference>
<keyword evidence="10" id="KW-1185">Reference proteome</keyword>
<dbReference type="SMART" id="SM00355">
    <property type="entry name" value="ZnF_C2H2"/>
    <property type="match status" value="3"/>
</dbReference>
<dbReference type="SUPFAM" id="SSF57667">
    <property type="entry name" value="beta-beta-alpha zinc fingers"/>
    <property type="match status" value="1"/>
</dbReference>
<keyword evidence="4 7" id="KW-0863">Zinc-finger</keyword>
<reference evidence="9 10" key="1">
    <citation type="submission" date="2024-07" db="EMBL/GenBank/DDBJ databases">
        <title>Chromosome-level genome assembly of the water stick insect Ranatra chinensis (Heteroptera: Nepidae).</title>
        <authorList>
            <person name="Liu X."/>
        </authorList>
    </citation>
    <scope>NUCLEOTIDE SEQUENCE [LARGE SCALE GENOMIC DNA]</scope>
    <source>
        <strain evidence="9">Cailab_2021Rc</strain>
        <tissue evidence="9">Muscle</tissue>
    </source>
</reference>
<dbReference type="AlphaFoldDB" id="A0ABD0YFL8"/>
<evidence type="ECO:0000256" key="7">
    <source>
        <dbReference type="PROSITE-ProRule" id="PRU00042"/>
    </source>
</evidence>